<proteinExistence type="predicted"/>
<dbReference type="VEuPathDB" id="TrichDB:TRFO_18515"/>
<dbReference type="Proteomes" id="UP000179807">
    <property type="component" value="Unassembled WGS sequence"/>
</dbReference>
<accession>A0A1J4KKL8</accession>
<feature type="compositionally biased region" description="Polar residues" evidence="1">
    <location>
        <begin position="296"/>
        <end position="306"/>
    </location>
</feature>
<evidence type="ECO:0000256" key="1">
    <source>
        <dbReference type="SAM" id="MobiDB-lite"/>
    </source>
</evidence>
<reference evidence="2" key="1">
    <citation type="submission" date="2016-10" db="EMBL/GenBank/DDBJ databases">
        <authorList>
            <person name="Benchimol M."/>
            <person name="Almeida L.G."/>
            <person name="Vasconcelos A.T."/>
            <person name="Perreira-Neves A."/>
            <person name="Rosa I.A."/>
            <person name="Tasca T."/>
            <person name="Bogo M.R."/>
            <person name="de Souza W."/>
        </authorList>
    </citation>
    <scope>NUCLEOTIDE SEQUENCE [LARGE SCALE GENOMIC DNA]</scope>
    <source>
        <strain evidence="2">K</strain>
    </source>
</reference>
<evidence type="ECO:0000313" key="2">
    <source>
        <dbReference type="EMBL" id="OHT11839.1"/>
    </source>
</evidence>
<gene>
    <name evidence="2" type="ORF">TRFO_18515</name>
</gene>
<feature type="compositionally biased region" description="Polar residues" evidence="1">
    <location>
        <begin position="248"/>
        <end position="261"/>
    </location>
</feature>
<sequence>MSSDIKFESLQIQKTPDLFLFPGKQIRDSFRDKHLFGKYNVLCKYDPKAKSSTIKTDSLETLAQILSEICNQSITAELIQSRLQNSSQGKSQKIPETPSQPQKSPQQPSQNPSQQPSQPPSEKPSQKPSQKPSEKSQKSAAESNEAEEFMKNVYYWEDASKIALIDNINLRDIYRDHELYTKFNVGVRANGPNRSKNITFICSSDKSVVCRIFSNISGKEITEEIFNKFLKSGPPQANNFKPATIASVSETPQKNTSNQSKVNKEDETKVNVNDEAEKVVKETATPNIPKIDIKVENNSTQKVENVTENEEITKSQPIQPQPQPQPPQPVQEPDQVEKKGAYYENGKIYLNQESYNEILALLGIYKASKPIKQIKFATH</sequence>
<dbReference type="AlphaFoldDB" id="A0A1J4KKL8"/>
<evidence type="ECO:0000313" key="3">
    <source>
        <dbReference type="Proteomes" id="UP000179807"/>
    </source>
</evidence>
<organism evidence="2 3">
    <name type="scientific">Tritrichomonas foetus</name>
    <dbReference type="NCBI Taxonomy" id="1144522"/>
    <lineage>
        <taxon>Eukaryota</taxon>
        <taxon>Metamonada</taxon>
        <taxon>Parabasalia</taxon>
        <taxon>Tritrichomonadida</taxon>
        <taxon>Tritrichomonadidae</taxon>
        <taxon>Tritrichomonas</taxon>
    </lineage>
</organism>
<feature type="region of interest" description="Disordered" evidence="1">
    <location>
        <begin position="83"/>
        <end position="144"/>
    </location>
</feature>
<keyword evidence="3" id="KW-1185">Reference proteome</keyword>
<feature type="compositionally biased region" description="Pro residues" evidence="1">
    <location>
        <begin position="319"/>
        <end position="330"/>
    </location>
</feature>
<feature type="region of interest" description="Disordered" evidence="1">
    <location>
        <begin position="248"/>
        <end position="283"/>
    </location>
</feature>
<comment type="caution">
    <text evidence="2">The sequence shown here is derived from an EMBL/GenBank/DDBJ whole genome shotgun (WGS) entry which is preliminary data.</text>
</comment>
<feature type="compositionally biased region" description="Low complexity" evidence="1">
    <location>
        <begin position="99"/>
        <end position="116"/>
    </location>
</feature>
<protein>
    <submittedName>
        <fullName evidence="2">Uncharacterized protein</fullName>
    </submittedName>
</protein>
<dbReference type="EMBL" id="MLAK01000577">
    <property type="protein sequence ID" value="OHT11839.1"/>
    <property type="molecule type" value="Genomic_DNA"/>
</dbReference>
<feature type="region of interest" description="Disordered" evidence="1">
    <location>
        <begin position="295"/>
        <end position="339"/>
    </location>
</feature>
<dbReference type="RefSeq" id="XP_068364975.1">
    <property type="nucleotide sequence ID" value="XM_068500229.1"/>
</dbReference>
<dbReference type="GeneID" id="94834933"/>
<name>A0A1J4KKL8_9EUKA</name>